<proteinExistence type="predicted"/>
<protein>
    <recommendedName>
        <fullName evidence="3">Mannose-1-phosphate guanyltransferase C-terminal domain-containing protein</fullName>
    </recommendedName>
</protein>
<feature type="non-terminal residue" evidence="4">
    <location>
        <position position="1"/>
    </location>
</feature>
<evidence type="ECO:0000259" key="3">
    <source>
        <dbReference type="Pfam" id="PF25087"/>
    </source>
</evidence>
<name>X1JK46_9ZZZZ</name>
<keyword evidence="2" id="KW-0012">Acyltransferase</keyword>
<sequence length="215" mass="23126">AYSAVFDGAEWPWEALKVLESWLEENITPRIPPDLPEGVHLYGEKIHIAPGCILEPPLTIIAPALIGPGVELRMGAYLRGAVLVGEGTIIGHDTEVKNSILMNKVEVPHFNYIGDSILGNHTHTGAGVILSNFKISPGKAVRVKLDDEVVNTGIEKLGAILGDEAQIGCNSVTNPGTIIGKNSIIYALCNISGYIPPNTVVKNKPTYHQTILHKE</sequence>
<dbReference type="Gene3D" id="2.160.10.10">
    <property type="entry name" value="Hexapeptide repeat proteins"/>
    <property type="match status" value="1"/>
</dbReference>
<evidence type="ECO:0000313" key="4">
    <source>
        <dbReference type="EMBL" id="GAH78654.1"/>
    </source>
</evidence>
<feature type="domain" description="Mannose-1-phosphate guanyltransferase C-terminal" evidence="3">
    <location>
        <begin position="61"/>
        <end position="144"/>
    </location>
</feature>
<reference evidence="4" key="1">
    <citation type="journal article" date="2014" name="Front. Microbiol.">
        <title>High frequency of phylogenetically diverse reductive dehalogenase-homologous genes in deep subseafloor sedimentary metagenomes.</title>
        <authorList>
            <person name="Kawai M."/>
            <person name="Futagami T."/>
            <person name="Toyoda A."/>
            <person name="Takaki Y."/>
            <person name="Nishi S."/>
            <person name="Hori S."/>
            <person name="Arai W."/>
            <person name="Tsubouchi T."/>
            <person name="Morono Y."/>
            <person name="Uchiyama I."/>
            <person name="Ito T."/>
            <person name="Fujiyama A."/>
            <person name="Inagaki F."/>
            <person name="Takami H."/>
        </authorList>
    </citation>
    <scope>NUCLEOTIDE SEQUENCE</scope>
    <source>
        <strain evidence="4">Expedition CK06-06</strain>
    </source>
</reference>
<dbReference type="GO" id="GO:0016779">
    <property type="term" value="F:nucleotidyltransferase activity"/>
    <property type="evidence" value="ECO:0007669"/>
    <property type="project" value="UniProtKB-ARBA"/>
</dbReference>
<gene>
    <name evidence="4" type="ORF">S03H2_60806</name>
</gene>
<dbReference type="AlphaFoldDB" id="X1JK46"/>
<dbReference type="InterPro" id="IPR056729">
    <property type="entry name" value="GMPPB_C"/>
</dbReference>
<dbReference type="PANTHER" id="PTHR43584:SF8">
    <property type="entry name" value="N-ACETYLMURAMATE ALPHA-1-PHOSPHATE URIDYLYLTRANSFERASE"/>
    <property type="match status" value="1"/>
</dbReference>
<dbReference type="SUPFAM" id="SSF51161">
    <property type="entry name" value="Trimeric LpxA-like enzymes"/>
    <property type="match status" value="1"/>
</dbReference>
<dbReference type="GO" id="GO:0016746">
    <property type="term" value="F:acyltransferase activity"/>
    <property type="evidence" value="ECO:0007669"/>
    <property type="project" value="UniProtKB-KW"/>
</dbReference>
<evidence type="ECO:0000256" key="1">
    <source>
        <dbReference type="ARBA" id="ARBA00022679"/>
    </source>
</evidence>
<comment type="caution">
    <text evidence="4">The sequence shown here is derived from an EMBL/GenBank/DDBJ whole genome shotgun (WGS) entry which is preliminary data.</text>
</comment>
<evidence type="ECO:0000256" key="2">
    <source>
        <dbReference type="ARBA" id="ARBA00023315"/>
    </source>
</evidence>
<dbReference type="InterPro" id="IPR050065">
    <property type="entry name" value="GlmU-like"/>
</dbReference>
<dbReference type="EMBL" id="BARU01039211">
    <property type="protein sequence ID" value="GAH78654.1"/>
    <property type="molecule type" value="Genomic_DNA"/>
</dbReference>
<dbReference type="InterPro" id="IPR011004">
    <property type="entry name" value="Trimer_LpxA-like_sf"/>
</dbReference>
<organism evidence="4">
    <name type="scientific">marine sediment metagenome</name>
    <dbReference type="NCBI Taxonomy" id="412755"/>
    <lineage>
        <taxon>unclassified sequences</taxon>
        <taxon>metagenomes</taxon>
        <taxon>ecological metagenomes</taxon>
    </lineage>
</organism>
<dbReference type="Pfam" id="PF25087">
    <property type="entry name" value="GMPPB_C"/>
    <property type="match status" value="1"/>
</dbReference>
<accession>X1JK46</accession>
<keyword evidence="1" id="KW-0808">Transferase</keyword>
<dbReference type="PANTHER" id="PTHR43584">
    <property type="entry name" value="NUCLEOTIDYL TRANSFERASE"/>
    <property type="match status" value="1"/>
</dbReference>